<reference evidence="2 3" key="1">
    <citation type="submission" date="2018-12" db="EMBL/GenBank/DDBJ databases">
        <authorList>
            <person name="Criscuolo A."/>
        </authorList>
    </citation>
    <scope>NUCLEOTIDE SEQUENCE [LARGE SCALE GENOMIC DNA]</scope>
    <source>
        <strain evidence="2">ACIP1116241</strain>
    </source>
</reference>
<dbReference type="AlphaFoldDB" id="A0A447IM47"/>
<organism evidence="2 3">
    <name type="scientific">Paracoccus haematequi</name>
    <dbReference type="NCBI Taxonomy" id="2491866"/>
    <lineage>
        <taxon>Bacteria</taxon>
        <taxon>Pseudomonadati</taxon>
        <taxon>Pseudomonadota</taxon>
        <taxon>Alphaproteobacteria</taxon>
        <taxon>Rhodobacterales</taxon>
        <taxon>Paracoccaceae</taxon>
        <taxon>Paracoccus</taxon>
    </lineage>
</organism>
<feature type="compositionally biased region" description="Polar residues" evidence="1">
    <location>
        <begin position="12"/>
        <end position="39"/>
    </location>
</feature>
<gene>
    <name evidence="2" type="ORF">PARHAE_01771</name>
</gene>
<dbReference type="EMBL" id="UZWE01000029">
    <property type="protein sequence ID" value="VDS08587.1"/>
    <property type="molecule type" value="Genomic_DNA"/>
</dbReference>
<sequence>MTARPSPGCCTPDSTQAPRNPPWSWSTGSKRAADWSQTAEVHEDPAVLQAALQGSGLKPLDGVVAERPARITQGAITDRQKVAPVNAALHGNWEGNRMAFNTASDLSPPGAEGALPFLMYPQGLTGQGRLDEPDPKAFAYEMTAAAV</sequence>
<evidence type="ECO:0000313" key="2">
    <source>
        <dbReference type="EMBL" id="VDS08587.1"/>
    </source>
</evidence>
<keyword evidence="3" id="KW-1185">Reference proteome</keyword>
<proteinExistence type="predicted"/>
<evidence type="ECO:0000256" key="1">
    <source>
        <dbReference type="SAM" id="MobiDB-lite"/>
    </source>
</evidence>
<name>A0A447IM47_9RHOB</name>
<feature type="region of interest" description="Disordered" evidence="1">
    <location>
        <begin position="1"/>
        <end position="40"/>
    </location>
</feature>
<dbReference type="RefSeq" id="WP_126154263.1">
    <property type="nucleotide sequence ID" value="NZ_UZWE01000029.1"/>
</dbReference>
<dbReference type="OrthoDB" id="9804872at2"/>
<accession>A0A447IM47</accession>
<evidence type="ECO:0000313" key="3">
    <source>
        <dbReference type="Proteomes" id="UP000270743"/>
    </source>
</evidence>
<protein>
    <submittedName>
        <fullName evidence="2">Uncharacterized protein</fullName>
    </submittedName>
</protein>
<dbReference type="Proteomes" id="UP000270743">
    <property type="component" value="Unassembled WGS sequence"/>
</dbReference>